<dbReference type="Gene3D" id="3.40.50.11440">
    <property type="match status" value="1"/>
</dbReference>
<dbReference type="Proteomes" id="UP001595772">
    <property type="component" value="Unassembled WGS sequence"/>
</dbReference>
<comment type="caution">
    <text evidence="2">The sequence shown here is derived from an EMBL/GenBank/DDBJ whole genome shotgun (WGS) entry which is preliminary data.</text>
</comment>
<reference evidence="3" key="1">
    <citation type="journal article" date="2019" name="Int. J. Syst. Evol. Microbiol.">
        <title>The Global Catalogue of Microorganisms (GCM) 10K type strain sequencing project: providing services to taxonomists for standard genome sequencing and annotation.</title>
        <authorList>
            <consortium name="The Broad Institute Genomics Platform"/>
            <consortium name="The Broad Institute Genome Sequencing Center for Infectious Disease"/>
            <person name="Wu L."/>
            <person name="Ma J."/>
        </authorList>
    </citation>
    <scope>NUCLEOTIDE SEQUENCE [LARGE SCALE GENOMIC DNA]</scope>
    <source>
        <strain evidence="3">IBRC-M 10703</strain>
    </source>
</reference>
<organism evidence="2 3">
    <name type="scientific">Oceanobacillus longus</name>
    <dbReference type="NCBI Taxonomy" id="930120"/>
    <lineage>
        <taxon>Bacteria</taxon>
        <taxon>Bacillati</taxon>
        <taxon>Bacillota</taxon>
        <taxon>Bacilli</taxon>
        <taxon>Bacillales</taxon>
        <taxon>Bacillaceae</taxon>
        <taxon>Oceanobacillus</taxon>
    </lineage>
</organism>
<protein>
    <submittedName>
        <fullName evidence="2">Lactate racemase domain-containing protein</fullName>
    </submittedName>
</protein>
<evidence type="ECO:0000313" key="3">
    <source>
        <dbReference type="Proteomes" id="UP001595772"/>
    </source>
</evidence>
<name>A0ABV8GZB9_9BACI</name>
<dbReference type="Pfam" id="PF09861">
    <property type="entry name" value="Lar_N"/>
    <property type="match status" value="1"/>
</dbReference>
<accession>A0ABV8GZB9</accession>
<sequence length="416" mass="46122">MDLPKVVKIKQHFTGQKVKNIEDAVAAEFSKAEIEKKIKPNMNIAITVGSRGIANIARVIRATVSEVKKRDAHPFIVPAMGSHGGAKAEGQIEVLESLGITEEYCGAPIRATMEVVNLGKTETDANVYMDKIAYESDGVILVNRIKLHTDFSSNIESGLMKIASVGLGNHKQALAIHARGVIGLKQDMPAVARALFASGKILLGIGLVENAFEETAIVEAIPVEKIPEREKELLEEAKNLFPSLPVDELDTLHIDEIGKNYSGSGMDTNVIGRLLIDGEKEPEKPDYRYIIASDLSEESHGNSTGIGLADLTTERLYKKIDLHKMNENVLTSTFLRRAYIPMVRKSDKDAILTSVRCMYGVNTENFRFMRIRNTLHLEEMYVSEALIPVIQMLGNIEILSEPMEMEFDEDGYFTDF</sequence>
<keyword evidence="3" id="KW-1185">Reference proteome</keyword>
<proteinExistence type="predicted"/>
<gene>
    <name evidence="2" type="ORF">ACFOUV_15445</name>
</gene>
<dbReference type="InterPro" id="IPR018657">
    <property type="entry name" value="LarA-like_N"/>
</dbReference>
<evidence type="ECO:0000259" key="1">
    <source>
        <dbReference type="Pfam" id="PF09861"/>
    </source>
</evidence>
<dbReference type="RefSeq" id="WP_379497679.1">
    <property type="nucleotide sequence ID" value="NZ_JBHSAO010000011.1"/>
</dbReference>
<feature type="domain" description="LarA-like N-terminal" evidence="1">
    <location>
        <begin position="16"/>
        <end position="178"/>
    </location>
</feature>
<evidence type="ECO:0000313" key="2">
    <source>
        <dbReference type="EMBL" id="MFC4025189.1"/>
    </source>
</evidence>
<dbReference type="EMBL" id="JBHSAO010000011">
    <property type="protein sequence ID" value="MFC4025189.1"/>
    <property type="molecule type" value="Genomic_DNA"/>
</dbReference>